<evidence type="ECO:0000313" key="3">
    <source>
        <dbReference type="EMBL" id="PTQ28901.1"/>
    </source>
</evidence>
<name>A0A2R6W4Y2_MARPO</name>
<protein>
    <recommendedName>
        <fullName evidence="2">Superoxide dismutase copper/zinc binding domain-containing protein</fullName>
    </recommendedName>
</protein>
<dbReference type="EMBL" id="KZ772822">
    <property type="protein sequence ID" value="PTQ28901.1"/>
    <property type="molecule type" value="Genomic_DNA"/>
</dbReference>
<dbReference type="Gene3D" id="2.60.40.200">
    <property type="entry name" value="Superoxide dismutase, copper/zinc binding domain"/>
    <property type="match status" value="1"/>
</dbReference>
<dbReference type="InterPro" id="IPR024134">
    <property type="entry name" value="SOD_Cu/Zn_/chaperone"/>
</dbReference>
<dbReference type="InterPro" id="IPR036423">
    <property type="entry name" value="SOD-like_Cu/Zn_dom_sf"/>
</dbReference>
<reference evidence="4" key="1">
    <citation type="journal article" date="2017" name="Cell">
        <title>Insights into land plant evolution garnered from the Marchantia polymorpha genome.</title>
        <authorList>
            <person name="Bowman J.L."/>
            <person name="Kohchi T."/>
            <person name="Yamato K.T."/>
            <person name="Jenkins J."/>
            <person name="Shu S."/>
            <person name="Ishizaki K."/>
            <person name="Yamaoka S."/>
            <person name="Nishihama R."/>
            <person name="Nakamura Y."/>
            <person name="Berger F."/>
            <person name="Adam C."/>
            <person name="Aki S.S."/>
            <person name="Althoff F."/>
            <person name="Araki T."/>
            <person name="Arteaga-Vazquez M.A."/>
            <person name="Balasubrmanian S."/>
            <person name="Barry K."/>
            <person name="Bauer D."/>
            <person name="Boehm C.R."/>
            <person name="Briginshaw L."/>
            <person name="Caballero-Perez J."/>
            <person name="Catarino B."/>
            <person name="Chen F."/>
            <person name="Chiyoda S."/>
            <person name="Chovatia M."/>
            <person name="Davies K.M."/>
            <person name="Delmans M."/>
            <person name="Demura T."/>
            <person name="Dierschke T."/>
            <person name="Dolan L."/>
            <person name="Dorantes-Acosta A.E."/>
            <person name="Eklund D.M."/>
            <person name="Florent S.N."/>
            <person name="Flores-Sandoval E."/>
            <person name="Fujiyama A."/>
            <person name="Fukuzawa H."/>
            <person name="Galik B."/>
            <person name="Grimanelli D."/>
            <person name="Grimwood J."/>
            <person name="Grossniklaus U."/>
            <person name="Hamada T."/>
            <person name="Haseloff J."/>
            <person name="Hetherington A.J."/>
            <person name="Higo A."/>
            <person name="Hirakawa Y."/>
            <person name="Hundley H.N."/>
            <person name="Ikeda Y."/>
            <person name="Inoue K."/>
            <person name="Inoue S.I."/>
            <person name="Ishida S."/>
            <person name="Jia Q."/>
            <person name="Kakita M."/>
            <person name="Kanazawa T."/>
            <person name="Kawai Y."/>
            <person name="Kawashima T."/>
            <person name="Kennedy M."/>
            <person name="Kinose K."/>
            <person name="Kinoshita T."/>
            <person name="Kohara Y."/>
            <person name="Koide E."/>
            <person name="Komatsu K."/>
            <person name="Kopischke S."/>
            <person name="Kubo M."/>
            <person name="Kyozuka J."/>
            <person name="Lagercrantz U."/>
            <person name="Lin S.S."/>
            <person name="Lindquist E."/>
            <person name="Lipzen A.M."/>
            <person name="Lu C.W."/>
            <person name="De Luna E."/>
            <person name="Martienssen R.A."/>
            <person name="Minamino N."/>
            <person name="Mizutani M."/>
            <person name="Mizutani M."/>
            <person name="Mochizuki N."/>
            <person name="Monte I."/>
            <person name="Mosher R."/>
            <person name="Nagasaki H."/>
            <person name="Nakagami H."/>
            <person name="Naramoto S."/>
            <person name="Nishitani K."/>
            <person name="Ohtani M."/>
            <person name="Okamoto T."/>
            <person name="Okumura M."/>
            <person name="Phillips J."/>
            <person name="Pollak B."/>
            <person name="Reinders A."/>
            <person name="Rovekamp M."/>
            <person name="Sano R."/>
            <person name="Sawa S."/>
            <person name="Schmid M.W."/>
            <person name="Shirakawa M."/>
            <person name="Solano R."/>
            <person name="Spunde A."/>
            <person name="Suetsugu N."/>
            <person name="Sugano S."/>
            <person name="Sugiyama A."/>
            <person name="Sun R."/>
            <person name="Suzuki Y."/>
            <person name="Takenaka M."/>
            <person name="Takezawa D."/>
            <person name="Tomogane H."/>
            <person name="Tsuzuki M."/>
            <person name="Ueda T."/>
            <person name="Umeda M."/>
            <person name="Ward J.M."/>
            <person name="Watanabe Y."/>
            <person name="Yazaki K."/>
            <person name="Yokoyama R."/>
            <person name="Yoshitake Y."/>
            <person name="Yotsui I."/>
            <person name="Zachgo S."/>
            <person name="Schmutz J."/>
        </authorList>
    </citation>
    <scope>NUCLEOTIDE SEQUENCE [LARGE SCALE GENOMIC DNA]</scope>
    <source>
        <strain evidence="4">Tak-1</strain>
    </source>
</reference>
<dbReference type="OrthoDB" id="666972at2759"/>
<dbReference type="GO" id="GO:0016532">
    <property type="term" value="F:superoxide dismutase copper chaperone activity"/>
    <property type="evidence" value="ECO:0000318"/>
    <property type="project" value="GO_Central"/>
</dbReference>
<dbReference type="InterPro" id="IPR001424">
    <property type="entry name" value="SOD_Cu_Zn_dom"/>
</dbReference>
<dbReference type="Pfam" id="PF00080">
    <property type="entry name" value="Sod_Cu"/>
    <property type="match status" value="1"/>
</dbReference>
<dbReference type="SUPFAM" id="SSF49329">
    <property type="entry name" value="Cu,Zn superoxide dismutase-like"/>
    <property type="match status" value="1"/>
</dbReference>
<gene>
    <name evidence="3" type="ORF">MARPO_0152s0017</name>
</gene>
<dbReference type="Proteomes" id="UP000244005">
    <property type="component" value="Unassembled WGS sequence"/>
</dbReference>
<keyword evidence="1" id="KW-0186">Copper</keyword>
<dbReference type="GO" id="GO:0019430">
    <property type="term" value="P:removal of superoxide radicals"/>
    <property type="evidence" value="ECO:0000318"/>
    <property type="project" value="GO_Central"/>
</dbReference>
<dbReference type="Gramene" id="Mp6g09390.1">
    <property type="protein sequence ID" value="Mp6g09390.1.cds"/>
    <property type="gene ID" value="Mp6g09390"/>
</dbReference>
<accession>A0A2R6W4Y2</accession>
<dbReference type="FunFam" id="2.60.40.200:FF:000006">
    <property type="entry name" value="Copper chaperone for superoxide dismutase"/>
    <property type="match status" value="1"/>
</dbReference>
<proteinExistence type="predicted"/>
<organism evidence="3 4">
    <name type="scientific">Marchantia polymorpha</name>
    <name type="common">Common liverwort</name>
    <name type="synonym">Marchantia aquatica</name>
    <dbReference type="NCBI Taxonomy" id="3197"/>
    <lineage>
        <taxon>Eukaryota</taxon>
        <taxon>Viridiplantae</taxon>
        <taxon>Streptophyta</taxon>
        <taxon>Embryophyta</taxon>
        <taxon>Marchantiophyta</taxon>
        <taxon>Marchantiopsida</taxon>
        <taxon>Marchantiidae</taxon>
        <taxon>Marchantiales</taxon>
        <taxon>Marchantiaceae</taxon>
        <taxon>Marchantia</taxon>
    </lineage>
</organism>
<dbReference type="AlphaFoldDB" id="A0A2R6W4Y2"/>
<evidence type="ECO:0000313" key="4">
    <source>
        <dbReference type="Proteomes" id="UP000244005"/>
    </source>
</evidence>
<evidence type="ECO:0000259" key="2">
    <source>
        <dbReference type="Pfam" id="PF00080"/>
    </source>
</evidence>
<evidence type="ECO:0000256" key="1">
    <source>
        <dbReference type="ARBA" id="ARBA00023008"/>
    </source>
</evidence>
<dbReference type="GO" id="GO:0005507">
    <property type="term" value="F:copper ion binding"/>
    <property type="evidence" value="ECO:0000318"/>
    <property type="project" value="GO_Central"/>
</dbReference>
<feature type="domain" description="Superoxide dismutase copper/zinc binding" evidence="2">
    <location>
        <begin position="117"/>
        <end position="241"/>
    </location>
</feature>
<keyword evidence="4" id="KW-1185">Reference proteome</keyword>
<dbReference type="PANTHER" id="PTHR10003">
    <property type="entry name" value="SUPEROXIDE DISMUTASE CU-ZN -RELATED"/>
    <property type="match status" value="1"/>
</dbReference>
<sequence>MSLAVSNSPYLGQVSAESNMIGIRSSLVPDVARKLSAQGLDGPSSHTPISFVFSDDNAKHAIGHSYLERMVESNGKEFKSTGSQAPVVSSSTRPVSAGICSFIRSEDGVAEFRGPAVHGLVRFAQMSELESQIEATFDGLTPGLHSWSVNEYGDVREGAASTGLPYSRVSTSTGPSGKHEEEVEMAGMLGTLVADSTGHAEFSSRSSRLAVWDIIGRSVVVYQSSHGKLQNTKDAIACAVIARSSVPGAGGAKQLCSCDGTVIWQSSVLS</sequence>
<dbReference type="GO" id="GO:0005737">
    <property type="term" value="C:cytoplasm"/>
    <property type="evidence" value="ECO:0000318"/>
    <property type="project" value="GO_Central"/>
</dbReference>